<gene>
    <name evidence="1" type="ORF">M0L20_25740</name>
</gene>
<evidence type="ECO:0000313" key="2">
    <source>
        <dbReference type="Proteomes" id="UP001202180"/>
    </source>
</evidence>
<organism evidence="1 2">
    <name type="scientific">Spirosoma liriopis</name>
    <dbReference type="NCBI Taxonomy" id="2937440"/>
    <lineage>
        <taxon>Bacteria</taxon>
        <taxon>Pseudomonadati</taxon>
        <taxon>Bacteroidota</taxon>
        <taxon>Cytophagia</taxon>
        <taxon>Cytophagales</taxon>
        <taxon>Cytophagaceae</taxon>
        <taxon>Spirosoma</taxon>
    </lineage>
</organism>
<name>A0ABT0HSZ2_9BACT</name>
<dbReference type="Proteomes" id="UP001202180">
    <property type="component" value="Unassembled WGS sequence"/>
</dbReference>
<dbReference type="EMBL" id="JALPRF010000007">
    <property type="protein sequence ID" value="MCK8495296.1"/>
    <property type="molecule type" value="Genomic_DNA"/>
</dbReference>
<proteinExistence type="predicted"/>
<keyword evidence="2" id="KW-1185">Reference proteome</keyword>
<accession>A0ABT0HSZ2</accession>
<sequence>MSAEHKPALSIIKDVQRQTSQQYTAEEKSRIVLEGLQGEQSVANLPTTNF</sequence>
<protein>
    <submittedName>
        <fullName evidence="1">Uncharacterized protein</fullName>
    </submittedName>
</protein>
<reference evidence="1 2" key="1">
    <citation type="submission" date="2022-04" db="EMBL/GenBank/DDBJ databases">
        <title>Spirosoma sp. strain RP8 genome sequencing and assembly.</title>
        <authorList>
            <person name="Jung Y."/>
        </authorList>
    </citation>
    <scope>NUCLEOTIDE SEQUENCE [LARGE SCALE GENOMIC DNA]</scope>
    <source>
        <strain evidence="1 2">RP8</strain>
    </source>
</reference>
<comment type="caution">
    <text evidence="1">The sequence shown here is derived from an EMBL/GenBank/DDBJ whole genome shotgun (WGS) entry which is preliminary data.</text>
</comment>
<dbReference type="RefSeq" id="WP_248480114.1">
    <property type="nucleotide sequence ID" value="NZ_JALPRF010000007.1"/>
</dbReference>
<evidence type="ECO:0000313" key="1">
    <source>
        <dbReference type="EMBL" id="MCK8495296.1"/>
    </source>
</evidence>